<dbReference type="InterPro" id="IPR027417">
    <property type="entry name" value="P-loop_NTPase"/>
</dbReference>
<dbReference type="PANTHER" id="PTHR10513">
    <property type="entry name" value="DEOXYNUCLEOSIDE KINASE"/>
    <property type="match status" value="1"/>
</dbReference>
<reference evidence="3" key="1">
    <citation type="submission" date="2021-01" db="EMBL/GenBank/DDBJ databases">
        <authorList>
            <person name="Corre E."/>
            <person name="Pelletier E."/>
            <person name="Niang G."/>
            <person name="Scheremetjew M."/>
            <person name="Finn R."/>
            <person name="Kale V."/>
            <person name="Holt S."/>
            <person name="Cochrane G."/>
            <person name="Meng A."/>
            <person name="Brown T."/>
            <person name="Cohen L."/>
        </authorList>
    </citation>
    <scope>NUCLEOTIDE SEQUENCE</scope>
    <source>
        <strain evidence="3">SAG 11-49</strain>
    </source>
</reference>
<dbReference type="InterPro" id="IPR031314">
    <property type="entry name" value="DNK_dom"/>
</dbReference>
<dbReference type="GO" id="GO:0005737">
    <property type="term" value="C:cytoplasm"/>
    <property type="evidence" value="ECO:0007669"/>
    <property type="project" value="TreeGrafter"/>
</dbReference>
<dbReference type="Pfam" id="PF01712">
    <property type="entry name" value="dNK"/>
    <property type="match status" value="1"/>
</dbReference>
<sequence>MRLGATGALGASAPFAKQGLVSAPIMHQLRTMPLAMPAVPRELFTSCRLSNEGVQMQRWPRGDMTARASKGSSPPPGDNTLAAIPGCGKKTVKLFKNKDINTADELLAWHQKVLSENKNVLKELEAIGVMNVTYQQQITEHLDKMAWERYRMNARMSHAPGTAWLQPKVTLSVEGNISAGKSTFLKLIQGSDSLQDKLQVVPEPVEMWQAVGASRVNLLMEFYKAPERFAYTFQNYVFLTRVVQERNSYTSPHLHRLLERSVFSDRMVFVRAVHASKHISDTELAIYDGWFDPVLATLPTLVPNGFLYLRASPETCHRRLKKRAREEETTVGVDYLTELHGRHEDWLYAGGSPLTVKQAGEMHIWAQPASQVHPGAALGGPHAGFFGSGPRPAVAYTLQTCPAPEEMVQTGQAASVPLPALPSALGGAVRFMDAGRGAHMHPLLHCVPSLVIDCESDVDVEADADYKKSIVQKVESYTDFVREVMLAKGQASLALEQAVSRASGGQAAGTPFNGYSVDVKGTTLYLDASAPLLAYATRGRGPEAAPPLPKPAAAPQQQPEESGSAPERSSPAPVAASEEVETQQGKKAAVGSGR</sequence>
<organism evidence="3">
    <name type="scientific">Chlamydomonas leiostraca</name>
    <dbReference type="NCBI Taxonomy" id="1034604"/>
    <lineage>
        <taxon>Eukaryota</taxon>
        <taxon>Viridiplantae</taxon>
        <taxon>Chlorophyta</taxon>
        <taxon>core chlorophytes</taxon>
        <taxon>Chlorophyceae</taxon>
        <taxon>CS clade</taxon>
        <taxon>Chlamydomonadales</taxon>
        <taxon>Chlamydomonadaceae</taxon>
        <taxon>Chlamydomonas</taxon>
    </lineage>
</organism>
<feature type="region of interest" description="Disordered" evidence="1">
    <location>
        <begin position="539"/>
        <end position="594"/>
    </location>
</feature>
<dbReference type="GO" id="GO:0019136">
    <property type="term" value="F:deoxynucleoside kinase activity"/>
    <property type="evidence" value="ECO:0007669"/>
    <property type="project" value="TreeGrafter"/>
</dbReference>
<dbReference type="PANTHER" id="PTHR10513:SF35">
    <property type="entry name" value="DEOXYADENOSINE KINASE"/>
    <property type="match status" value="1"/>
</dbReference>
<gene>
    <name evidence="3" type="ORF">CLEI1391_LOCUS2738</name>
</gene>
<evidence type="ECO:0000256" key="1">
    <source>
        <dbReference type="SAM" id="MobiDB-lite"/>
    </source>
</evidence>
<feature type="domain" description="Deoxynucleoside kinase" evidence="2">
    <location>
        <begin position="171"/>
        <end position="349"/>
    </location>
</feature>
<evidence type="ECO:0000313" key="3">
    <source>
        <dbReference type="EMBL" id="CAD8667823.1"/>
    </source>
</evidence>
<dbReference type="InterPro" id="IPR050566">
    <property type="entry name" value="Deoxyribonucleoside_kinase"/>
</dbReference>
<evidence type="ECO:0000259" key="2">
    <source>
        <dbReference type="Pfam" id="PF01712"/>
    </source>
</evidence>
<dbReference type="Gene3D" id="3.40.50.300">
    <property type="entry name" value="P-loop containing nucleotide triphosphate hydrolases"/>
    <property type="match status" value="1"/>
</dbReference>
<dbReference type="EMBL" id="HBFB01004961">
    <property type="protein sequence ID" value="CAD8667823.1"/>
    <property type="molecule type" value="Transcribed_RNA"/>
</dbReference>
<proteinExistence type="predicted"/>
<dbReference type="CDD" id="cd01673">
    <property type="entry name" value="dNK"/>
    <property type="match status" value="1"/>
</dbReference>
<name>A0A7S0R5X4_9CHLO</name>
<protein>
    <recommendedName>
        <fullName evidence="2">Deoxynucleoside kinase domain-containing protein</fullName>
    </recommendedName>
</protein>
<dbReference type="AlphaFoldDB" id="A0A7S0R5X4"/>
<dbReference type="SUPFAM" id="SSF52540">
    <property type="entry name" value="P-loop containing nucleoside triphosphate hydrolases"/>
    <property type="match status" value="1"/>
</dbReference>
<feature type="region of interest" description="Disordered" evidence="1">
    <location>
        <begin position="60"/>
        <end position="81"/>
    </location>
</feature>
<accession>A0A7S0R5X4</accession>